<dbReference type="SUPFAM" id="SSF53597">
    <property type="entry name" value="Dihydrofolate reductase-like"/>
    <property type="match status" value="1"/>
</dbReference>
<evidence type="ECO:0000256" key="5">
    <source>
        <dbReference type="ARBA" id="ARBA00022857"/>
    </source>
</evidence>
<evidence type="ECO:0000256" key="7">
    <source>
        <dbReference type="ARBA" id="ARBA00025067"/>
    </source>
</evidence>
<evidence type="ECO:0000256" key="6">
    <source>
        <dbReference type="ARBA" id="ARBA00023002"/>
    </source>
</evidence>
<evidence type="ECO:0000256" key="4">
    <source>
        <dbReference type="ARBA" id="ARBA00022563"/>
    </source>
</evidence>
<dbReference type="CDD" id="cd00209">
    <property type="entry name" value="DHFR"/>
    <property type="match status" value="1"/>
</dbReference>
<dbReference type="Pfam" id="PF00186">
    <property type="entry name" value="DHFR_1"/>
    <property type="match status" value="1"/>
</dbReference>
<keyword evidence="4 8" id="KW-0554">One-carbon metabolism</keyword>
<keyword evidence="5 8" id="KW-0521">NADP</keyword>
<comment type="similarity">
    <text evidence="2 8 9">Belongs to the dihydrofolate reductase family.</text>
</comment>
<dbReference type="PANTHER" id="PTHR48069">
    <property type="entry name" value="DIHYDROFOLATE REDUCTASE"/>
    <property type="match status" value="1"/>
</dbReference>
<dbReference type="AlphaFoldDB" id="A0A852TA63"/>
<evidence type="ECO:0000259" key="10">
    <source>
        <dbReference type="PROSITE" id="PS51330"/>
    </source>
</evidence>
<evidence type="ECO:0000256" key="8">
    <source>
        <dbReference type="PIRNR" id="PIRNR000194"/>
    </source>
</evidence>
<proteinExistence type="inferred from homology"/>
<evidence type="ECO:0000313" key="11">
    <source>
        <dbReference type="EMBL" id="NYE04686.1"/>
    </source>
</evidence>
<dbReference type="GO" id="GO:0046654">
    <property type="term" value="P:tetrahydrofolate biosynthetic process"/>
    <property type="evidence" value="ECO:0007669"/>
    <property type="project" value="UniProtKB-UniPathway"/>
</dbReference>
<dbReference type="FunFam" id="3.40.430.10:FF:000001">
    <property type="entry name" value="Dihydrofolate reductase"/>
    <property type="match status" value="1"/>
</dbReference>
<dbReference type="PROSITE" id="PS51330">
    <property type="entry name" value="DHFR_2"/>
    <property type="match status" value="1"/>
</dbReference>
<evidence type="ECO:0000313" key="12">
    <source>
        <dbReference type="Proteomes" id="UP000548423"/>
    </source>
</evidence>
<dbReference type="GO" id="GO:0046655">
    <property type="term" value="P:folic acid metabolic process"/>
    <property type="evidence" value="ECO:0007669"/>
    <property type="project" value="TreeGrafter"/>
</dbReference>
<protein>
    <recommendedName>
        <fullName evidence="3 8">Dihydrofolate reductase</fullName>
        <ecNumber evidence="3 8">1.5.1.3</ecNumber>
    </recommendedName>
</protein>
<sequence length="166" mass="19890">MISFIVAMDENRVIGKDNELPWHLPEDLKFFKRTTMGHPIAMGRKTHESIGRVLPGRENIVITRQVDYKSNNVTIFYSMEEFVEYCRNQDDEIFVIGGAEIFKETFLYADRLYITHIYEEFEGDTYFPEFNEREWELISCEKGIKDEKNPYKYEYRIYDRITKGSH</sequence>
<dbReference type="UniPathway" id="UPA00077">
    <property type="reaction ID" value="UER00158"/>
</dbReference>
<dbReference type="GO" id="GO:0070401">
    <property type="term" value="F:NADP+ binding"/>
    <property type="evidence" value="ECO:0007669"/>
    <property type="project" value="UniProtKB-ARBA"/>
</dbReference>
<evidence type="ECO:0000256" key="2">
    <source>
        <dbReference type="ARBA" id="ARBA00009539"/>
    </source>
</evidence>
<comment type="pathway">
    <text evidence="1 8">Cofactor biosynthesis; tetrahydrofolate biosynthesis; 5,6,7,8-tetrahydrofolate from 7,8-dihydrofolate: step 1/1.</text>
</comment>
<dbReference type="PROSITE" id="PS00075">
    <property type="entry name" value="DHFR_1"/>
    <property type="match status" value="1"/>
</dbReference>
<dbReference type="InterPro" id="IPR012259">
    <property type="entry name" value="DHFR"/>
</dbReference>
<comment type="catalytic activity">
    <reaction evidence="8">
        <text>(6S)-5,6,7,8-tetrahydrofolate + NADP(+) = 7,8-dihydrofolate + NADPH + H(+)</text>
        <dbReference type="Rhea" id="RHEA:15009"/>
        <dbReference type="ChEBI" id="CHEBI:15378"/>
        <dbReference type="ChEBI" id="CHEBI:57451"/>
        <dbReference type="ChEBI" id="CHEBI:57453"/>
        <dbReference type="ChEBI" id="CHEBI:57783"/>
        <dbReference type="ChEBI" id="CHEBI:58349"/>
        <dbReference type="EC" id="1.5.1.3"/>
    </reaction>
</comment>
<dbReference type="GO" id="GO:0004146">
    <property type="term" value="F:dihydrofolate reductase activity"/>
    <property type="evidence" value="ECO:0007669"/>
    <property type="project" value="UniProtKB-EC"/>
</dbReference>
<reference evidence="12" key="2">
    <citation type="submission" date="2020-08" db="EMBL/GenBank/DDBJ databases">
        <title>The Agave Microbiome: Exploring the role of microbial communities in plant adaptations to desert environments.</title>
        <authorList>
            <person name="Partida-Martinez L.P."/>
        </authorList>
    </citation>
    <scope>NUCLEOTIDE SEQUENCE [LARGE SCALE GENOMIC DNA]</scope>
    <source>
        <strain evidence="12">AT2.8</strain>
    </source>
</reference>
<dbReference type="InterPro" id="IPR024072">
    <property type="entry name" value="DHFR-like_dom_sf"/>
</dbReference>
<dbReference type="Gene3D" id="3.40.430.10">
    <property type="entry name" value="Dihydrofolate Reductase, subunit A"/>
    <property type="match status" value="1"/>
</dbReference>
<dbReference type="PIRSF" id="PIRSF000194">
    <property type="entry name" value="DHFR"/>
    <property type="match status" value="1"/>
</dbReference>
<organism evidence="11 12">
    <name type="scientific">Neobacillus niacini</name>
    <dbReference type="NCBI Taxonomy" id="86668"/>
    <lineage>
        <taxon>Bacteria</taxon>
        <taxon>Bacillati</taxon>
        <taxon>Bacillota</taxon>
        <taxon>Bacilli</taxon>
        <taxon>Bacillales</taxon>
        <taxon>Bacillaceae</taxon>
        <taxon>Neobacillus</taxon>
    </lineage>
</organism>
<dbReference type="PRINTS" id="PR00070">
    <property type="entry name" value="DHFR"/>
</dbReference>
<dbReference type="InterPro" id="IPR017925">
    <property type="entry name" value="DHFR_CS"/>
</dbReference>
<dbReference type="Proteomes" id="UP000548423">
    <property type="component" value="Unassembled WGS sequence"/>
</dbReference>
<feature type="domain" description="DHFR" evidence="10">
    <location>
        <begin position="1"/>
        <end position="160"/>
    </location>
</feature>
<dbReference type="GO" id="GO:0006730">
    <property type="term" value="P:one-carbon metabolic process"/>
    <property type="evidence" value="ECO:0007669"/>
    <property type="project" value="UniProtKB-KW"/>
</dbReference>
<comment type="function">
    <text evidence="7 8">Key enzyme in folate metabolism. Catalyzes an essential reaction for de novo glycine and purine synthesis, and for DNA precursor synthesis.</text>
</comment>
<evidence type="ECO:0000256" key="9">
    <source>
        <dbReference type="RuleBase" id="RU004474"/>
    </source>
</evidence>
<dbReference type="InterPro" id="IPR001796">
    <property type="entry name" value="DHFR_dom"/>
</dbReference>
<dbReference type="GO" id="GO:0046452">
    <property type="term" value="P:dihydrofolate metabolic process"/>
    <property type="evidence" value="ECO:0007669"/>
    <property type="project" value="TreeGrafter"/>
</dbReference>
<evidence type="ECO:0000256" key="1">
    <source>
        <dbReference type="ARBA" id="ARBA00004903"/>
    </source>
</evidence>
<dbReference type="EC" id="1.5.1.3" evidence="3 8"/>
<keyword evidence="6 8" id="KW-0560">Oxidoreductase</keyword>
<gene>
    <name evidence="11" type="ORF">F4694_001435</name>
</gene>
<dbReference type="GO" id="GO:0005829">
    <property type="term" value="C:cytosol"/>
    <property type="evidence" value="ECO:0007669"/>
    <property type="project" value="TreeGrafter"/>
</dbReference>
<evidence type="ECO:0000256" key="3">
    <source>
        <dbReference type="ARBA" id="ARBA00012856"/>
    </source>
</evidence>
<accession>A0A852TA63</accession>
<dbReference type="EMBL" id="JACCBX010000003">
    <property type="protein sequence ID" value="NYE04686.1"/>
    <property type="molecule type" value="Genomic_DNA"/>
</dbReference>
<comment type="caution">
    <text evidence="11">The sequence shown here is derived from an EMBL/GenBank/DDBJ whole genome shotgun (WGS) entry which is preliminary data.</text>
</comment>
<name>A0A852TA63_9BACI</name>
<reference evidence="12" key="1">
    <citation type="submission" date="2020-07" db="EMBL/GenBank/DDBJ databases">
        <authorList>
            <person name="Partida-Martinez L."/>
            <person name="Huntemann M."/>
            <person name="Clum A."/>
            <person name="Wang J."/>
            <person name="Palaniappan K."/>
            <person name="Ritter S."/>
            <person name="Chen I.-M."/>
            <person name="Stamatis D."/>
            <person name="Reddy T."/>
            <person name="O'Malley R."/>
            <person name="Daum C."/>
            <person name="Shapiro N."/>
            <person name="Ivanova N."/>
            <person name="Kyrpides N."/>
            <person name="Woyke T."/>
        </authorList>
    </citation>
    <scope>NUCLEOTIDE SEQUENCE [LARGE SCALE GENOMIC DNA]</scope>
    <source>
        <strain evidence="12">AT2.8</strain>
    </source>
</reference>
<dbReference type="PANTHER" id="PTHR48069:SF3">
    <property type="entry name" value="DIHYDROFOLATE REDUCTASE"/>
    <property type="match status" value="1"/>
</dbReference>